<protein>
    <submittedName>
        <fullName evidence="2">Uncharacterized protein</fullName>
    </submittedName>
</protein>
<dbReference type="Proteomes" id="UP001292094">
    <property type="component" value="Unassembled WGS sequence"/>
</dbReference>
<organism evidence="2 3">
    <name type="scientific">Petrolisthes manimaculis</name>
    <dbReference type="NCBI Taxonomy" id="1843537"/>
    <lineage>
        <taxon>Eukaryota</taxon>
        <taxon>Metazoa</taxon>
        <taxon>Ecdysozoa</taxon>
        <taxon>Arthropoda</taxon>
        <taxon>Crustacea</taxon>
        <taxon>Multicrustacea</taxon>
        <taxon>Malacostraca</taxon>
        <taxon>Eumalacostraca</taxon>
        <taxon>Eucarida</taxon>
        <taxon>Decapoda</taxon>
        <taxon>Pleocyemata</taxon>
        <taxon>Anomura</taxon>
        <taxon>Galatheoidea</taxon>
        <taxon>Porcellanidae</taxon>
        <taxon>Petrolisthes</taxon>
    </lineage>
</organism>
<evidence type="ECO:0000313" key="3">
    <source>
        <dbReference type="Proteomes" id="UP001292094"/>
    </source>
</evidence>
<gene>
    <name evidence="2" type="ORF">Pmani_025576</name>
</gene>
<proteinExistence type="predicted"/>
<reference evidence="2" key="1">
    <citation type="submission" date="2023-11" db="EMBL/GenBank/DDBJ databases">
        <title>Genome assemblies of two species of porcelain crab, Petrolisthes cinctipes and Petrolisthes manimaculis (Anomura: Porcellanidae).</title>
        <authorList>
            <person name="Angst P."/>
        </authorList>
    </citation>
    <scope>NUCLEOTIDE SEQUENCE</scope>
    <source>
        <strain evidence="2">PB745_02</strain>
        <tissue evidence="2">Gill</tissue>
    </source>
</reference>
<evidence type="ECO:0000256" key="1">
    <source>
        <dbReference type="SAM" id="MobiDB-lite"/>
    </source>
</evidence>
<comment type="caution">
    <text evidence="2">The sequence shown here is derived from an EMBL/GenBank/DDBJ whole genome shotgun (WGS) entry which is preliminary data.</text>
</comment>
<feature type="region of interest" description="Disordered" evidence="1">
    <location>
        <begin position="28"/>
        <end position="50"/>
    </location>
</feature>
<evidence type="ECO:0000313" key="2">
    <source>
        <dbReference type="EMBL" id="KAK4302326.1"/>
    </source>
</evidence>
<keyword evidence="3" id="KW-1185">Reference proteome</keyword>
<dbReference type="EMBL" id="JAWZYT010002749">
    <property type="protein sequence ID" value="KAK4302326.1"/>
    <property type="molecule type" value="Genomic_DNA"/>
</dbReference>
<sequence>MGRKGMQAEGEVGSVLWLVCTEGDGGMAEGEGLSASTRGGGGLGERSPSNSISVHPSMVIRLAWPVSGGMRRRALLLSFNGGS</sequence>
<name>A0AAE1P6Y6_9EUCA</name>
<accession>A0AAE1P6Y6</accession>
<dbReference type="AlphaFoldDB" id="A0AAE1P6Y6"/>